<accession>A0A1T4KH20</accession>
<dbReference type="SMART" id="SM00304">
    <property type="entry name" value="HAMP"/>
    <property type="match status" value="2"/>
</dbReference>
<feature type="domain" description="HAMP" evidence="11">
    <location>
        <begin position="214"/>
        <end position="268"/>
    </location>
</feature>
<dbReference type="SUPFAM" id="SSF58104">
    <property type="entry name" value="Methyl-accepting chemotaxis protein (MCP) signaling domain"/>
    <property type="match status" value="1"/>
</dbReference>
<evidence type="ECO:0000256" key="2">
    <source>
        <dbReference type="ARBA" id="ARBA00022475"/>
    </source>
</evidence>
<dbReference type="InterPro" id="IPR004090">
    <property type="entry name" value="Chemotax_Me-accpt_rcpt"/>
</dbReference>
<dbReference type="Gene3D" id="1.10.287.950">
    <property type="entry name" value="Methyl-accepting chemotaxis protein"/>
    <property type="match status" value="1"/>
</dbReference>
<protein>
    <recommendedName>
        <fullName evidence="14">Chemotaxis protein</fullName>
    </recommendedName>
</protein>
<evidence type="ECO:0000256" key="6">
    <source>
        <dbReference type="ARBA" id="ARBA00023224"/>
    </source>
</evidence>
<evidence type="ECO:0000256" key="9">
    <source>
        <dbReference type="SAM" id="Phobius"/>
    </source>
</evidence>
<reference evidence="12 13" key="1">
    <citation type="submission" date="2017-01" db="EMBL/GenBank/DDBJ databases">
        <title>Genome Sequencing of a Marine Spirillum, Oceanospirillum multiglobuliferum ATCC 33336, from Japan.</title>
        <authorList>
            <person name="Carney J.G."/>
            <person name="Trachtenberg A.M."/>
            <person name="Rheaume B.A."/>
            <person name="Linnane J.D."/>
            <person name="Pitts N.L."/>
            <person name="Mykles D.L."/>
            <person name="Maclea K.S."/>
        </authorList>
    </citation>
    <scope>NUCLEOTIDE SEQUENCE [LARGE SCALE GENOMIC DNA]</scope>
    <source>
        <strain evidence="12 13">ATCC 33336</strain>
    </source>
</reference>
<keyword evidence="2" id="KW-1003">Cell membrane</keyword>
<dbReference type="PROSITE" id="PS50885">
    <property type="entry name" value="HAMP"/>
    <property type="match status" value="1"/>
</dbReference>
<keyword evidence="5 9" id="KW-0472">Membrane</keyword>
<dbReference type="PANTHER" id="PTHR32089">
    <property type="entry name" value="METHYL-ACCEPTING CHEMOTAXIS PROTEIN MCPB"/>
    <property type="match status" value="1"/>
</dbReference>
<evidence type="ECO:0000259" key="10">
    <source>
        <dbReference type="PROSITE" id="PS50111"/>
    </source>
</evidence>
<dbReference type="FunFam" id="1.10.287.950:FF:000001">
    <property type="entry name" value="Methyl-accepting chemotaxis sensory transducer"/>
    <property type="match status" value="1"/>
</dbReference>
<dbReference type="InterPro" id="IPR033480">
    <property type="entry name" value="sCache_2"/>
</dbReference>
<comment type="caution">
    <text evidence="12">The sequence shown here is derived from an EMBL/GenBank/DDBJ whole genome shotgun (WGS) entry which is preliminary data.</text>
</comment>
<organism evidence="12 13">
    <name type="scientific">Oceanospirillum multiglobuliferum</name>
    <dbReference type="NCBI Taxonomy" id="64969"/>
    <lineage>
        <taxon>Bacteria</taxon>
        <taxon>Pseudomonadati</taxon>
        <taxon>Pseudomonadota</taxon>
        <taxon>Gammaproteobacteria</taxon>
        <taxon>Oceanospirillales</taxon>
        <taxon>Oceanospirillaceae</taxon>
        <taxon>Oceanospirillum</taxon>
    </lineage>
</organism>
<dbReference type="AlphaFoldDB" id="A0A1T4KH20"/>
<evidence type="ECO:0000259" key="11">
    <source>
        <dbReference type="PROSITE" id="PS50885"/>
    </source>
</evidence>
<dbReference type="CDD" id="cd11386">
    <property type="entry name" value="MCP_signal"/>
    <property type="match status" value="1"/>
</dbReference>
<dbReference type="PANTHER" id="PTHR32089:SF119">
    <property type="entry name" value="METHYL-ACCEPTING CHEMOTAXIS PROTEIN CTPL"/>
    <property type="match status" value="1"/>
</dbReference>
<evidence type="ECO:0000256" key="1">
    <source>
        <dbReference type="ARBA" id="ARBA00004651"/>
    </source>
</evidence>
<dbReference type="Proteomes" id="UP000191418">
    <property type="component" value="Unassembled WGS sequence"/>
</dbReference>
<dbReference type="SMART" id="SM01049">
    <property type="entry name" value="Cache_2"/>
    <property type="match status" value="1"/>
</dbReference>
<dbReference type="Pfam" id="PF00672">
    <property type="entry name" value="HAMP"/>
    <property type="match status" value="1"/>
</dbReference>
<keyword evidence="13" id="KW-1185">Reference proteome</keyword>
<evidence type="ECO:0000313" key="12">
    <source>
        <dbReference type="EMBL" id="OPX56035.1"/>
    </source>
</evidence>
<dbReference type="PRINTS" id="PR00260">
    <property type="entry name" value="CHEMTRNSDUCR"/>
</dbReference>
<dbReference type="CDD" id="cd06225">
    <property type="entry name" value="HAMP"/>
    <property type="match status" value="1"/>
</dbReference>
<dbReference type="OrthoDB" id="6376221at2"/>
<dbReference type="Pfam" id="PF17200">
    <property type="entry name" value="sCache_2"/>
    <property type="match status" value="1"/>
</dbReference>
<keyword evidence="3 9" id="KW-0812">Transmembrane</keyword>
<evidence type="ECO:0000256" key="3">
    <source>
        <dbReference type="ARBA" id="ARBA00022692"/>
    </source>
</evidence>
<dbReference type="InterPro" id="IPR003660">
    <property type="entry name" value="HAMP_dom"/>
</dbReference>
<evidence type="ECO:0000256" key="7">
    <source>
        <dbReference type="ARBA" id="ARBA00029447"/>
    </source>
</evidence>
<keyword evidence="6 8" id="KW-0807">Transducer</keyword>
<comment type="subcellular location">
    <subcellularLocation>
        <location evidence="1">Cell membrane</location>
        <topology evidence="1">Multi-pass membrane protein</topology>
    </subcellularLocation>
</comment>
<name>A0A1T4KH20_9GAMM</name>
<evidence type="ECO:0008006" key="14">
    <source>
        <dbReference type="Google" id="ProtNLM"/>
    </source>
</evidence>
<keyword evidence="4 9" id="KW-1133">Transmembrane helix</keyword>
<dbReference type="InterPro" id="IPR004089">
    <property type="entry name" value="MCPsignal_dom"/>
</dbReference>
<evidence type="ECO:0000313" key="13">
    <source>
        <dbReference type="Proteomes" id="UP000191418"/>
    </source>
</evidence>
<sequence length="545" mass="59689">MIQSLRAIGIKSRMLLVLAVTVASIIALMSFSLSNTYNMQIREKQVKTQHLVESVIGLVDHYYQMSQQGVMTETEAKTAAMKAVEKLRYNKDDYFWINDLNAIMLMHPIKPALNGKNLYGLQDKSGKQFFKSFVDIVKAKGAGNEEYLWPKPGHEAPVPKISYVEGFKPWGWVIGTGIYIDDVKADFWTNATLEIIIAGLGLAFTILFLYVISASIVKPLDEANRAMHNISQGDGDLTQRLNTKGNDEMSHLARSFNHFVDQIHTVIREVDNSTNRVAAAAEQLSSTTQQTSRVITQQTMETDQVATAINEMAATVHEVAQNAIAAASATHDAEEHAQAGKRNIHQTTADVAALADEVGRATEVIHQLESQAENISSVLDVIGGIAEQTNLLALNAAIEAARAGEQGRGFAVVADEVRTLASRTQQSTHEIEKMIEQLQEGAKQAVTVMEASQKSTQKTVEKAQSTQEALDTITGSMQQVNDMINQIASAAEEQSSVAEEINRNIVNIVDLSGDTANASNQTTEASTELNNLAEQLKQLVHRFKI</sequence>
<dbReference type="GO" id="GO:0006935">
    <property type="term" value="P:chemotaxis"/>
    <property type="evidence" value="ECO:0007669"/>
    <property type="project" value="InterPro"/>
</dbReference>
<proteinExistence type="inferred from homology"/>
<feature type="transmembrane region" description="Helical" evidence="9">
    <location>
        <begin position="195"/>
        <end position="217"/>
    </location>
</feature>
<dbReference type="PROSITE" id="PS50111">
    <property type="entry name" value="CHEMOTAXIS_TRANSDUC_2"/>
    <property type="match status" value="1"/>
</dbReference>
<dbReference type="STRING" id="64969.SAMN02745127_00081"/>
<dbReference type="SMART" id="SM00283">
    <property type="entry name" value="MA"/>
    <property type="match status" value="1"/>
</dbReference>
<evidence type="ECO:0000256" key="5">
    <source>
        <dbReference type="ARBA" id="ARBA00023136"/>
    </source>
</evidence>
<dbReference type="RefSeq" id="WP_078743713.1">
    <property type="nucleotide sequence ID" value="NZ_FUXG01000001.1"/>
</dbReference>
<gene>
    <name evidence="12" type="ORF">BTE48_05605</name>
</gene>
<evidence type="ECO:0000256" key="8">
    <source>
        <dbReference type="PROSITE-ProRule" id="PRU00284"/>
    </source>
</evidence>
<comment type="similarity">
    <text evidence="7">Belongs to the methyl-accepting chemotaxis (MCP) protein family.</text>
</comment>
<dbReference type="EMBL" id="MTSM01000005">
    <property type="protein sequence ID" value="OPX56035.1"/>
    <property type="molecule type" value="Genomic_DNA"/>
</dbReference>
<evidence type="ECO:0000256" key="4">
    <source>
        <dbReference type="ARBA" id="ARBA00022989"/>
    </source>
</evidence>
<dbReference type="GO" id="GO:0005886">
    <property type="term" value="C:plasma membrane"/>
    <property type="evidence" value="ECO:0007669"/>
    <property type="project" value="UniProtKB-SubCell"/>
</dbReference>
<feature type="domain" description="Methyl-accepting transducer" evidence="10">
    <location>
        <begin position="273"/>
        <end position="509"/>
    </location>
</feature>
<dbReference type="Gene3D" id="3.30.450.20">
    <property type="entry name" value="PAS domain"/>
    <property type="match status" value="1"/>
</dbReference>
<dbReference type="GO" id="GO:0007165">
    <property type="term" value="P:signal transduction"/>
    <property type="evidence" value="ECO:0007669"/>
    <property type="project" value="UniProtKB-KW"/>
</dbReference>
<dbReference type="GO" id="GO:0004888">
    <property type="term" value="F:transmembrane signaling receptor activity"/>
    <property type="evidence" value="ECO:0007669"/>
    <property type="project" value="InterPro"/>
</dbReference>
<dbReference type="Pfam" id="PF00015">
    <property type="entry name" value="MCPsignal"/>
    <property type="match status" value="1"/>
</dbReference>